<organism evidence="3 4">
    <name type="scientific">Marasmiellus scandens</name>
    <dbReference type="NCBI Taxonomy" id="2682957"/>
    <lineage>
        <taxon>Eukaryota</taxon>
        <taxon>Fungi</taxon>
        <taxon>Dikarya</taxon>
        <taxon>Basidiomycota</taxon>
        <taxon>Agaricomycotina</taxon>
        <taxon>Agaricomycetes</taxon>
        <taxon>Agaricomycetidae</taxon>
        <taxon>Agaricales</taxon>
        <taxon>Marasmiineae</taxon>
        <taxon>Omphalotaceae</taxon>
        <taxon>Marasmiellus</taxon>
    </lineage>
</organism>
<dbReference type="CDD" id="cd00077">
    <property type="entry name" value="HDc"/>
    <property type="match status" value="1"/>
</dbReference>
<dbReference type="InterPro" id="IPR050135">
    <property type="entry name" value="dGTPase-like"/>
</dbReference>
<evidence type="ECO:0000313" key="3">
    <source>
        <dbReference type="EMBL" id="KAK7451308.1"/>
    </source>
</evidence>
<keyword evidence="4" id="KW-1185">Reference proteome</keyword>
<dbReference type="Pfam" id="PF01966">
    <property type="entry name" value="HD"/>
    <property type="match status" value="1"/>
</dbReference>
<dbReference type="Gene3D" id="3.30.70.2760">
    <property type="match status" value="1"/>
</dbReference>
<evidence type="ECO:0000259" key="2">
    <source>
        <dbReference type="PROSITE" id="PS51831"/>
    </source>
</evidence>
<dbReference type="PANTHER" id="PTHR11373">
    <property type="entry name" value="DEOXYNUCLEOSIDE TRIPHOSPHATE TRIPHOSPHOHYDROLASE"/>
    <property type="match status" value="1"/>
</dbReference>
<feature type="compositionally biased region" description="Polar residues" evidence="1">
    <location>
        <begin position="483"/>
        <end position="492"/>
    </location>
</feature>
<reference evidence="3 4" key="1">
    <citation type="submission" date="2024-01" db="EMBL/GenBank/DDBJ databases">
        <title>A draft genome for the cacao thread blight pathogen Marasmiellus scandens.</title>
        <authorList>
            <person name="Baruah I.K."/>
            <person name="Leung J."/>
            <person name="Bukari Y."/>
            <person name="Amoako-Attah I."/>
            <person name="Meinhardt L.W."/>
            <person name="Bailey B.A."/>
            <person name="Cohen S.P."/>
        </authorList>
    </citation>
    <scope>NUCLEOTIDE SEQUENCE [LARGE SCALE GENOMIC DNA]</scope>
    <source>
        <strain evidence="3 4">GH-19</strain>
    </source>
</reference>
<dbReference type="SMART" id="SM00471">
    <property type="entry name" value="HDc"/>
    <property type="match status" value="1"/>
</dbReference>
<gene>
    <name evidence="3" type="ORF">VKT23_012650</name>
</gene>
<dbReference type="SUPFAM" id="SSF109604">
    <property type="entry name" value="HD-domain/PDEase-like"/>
    <property type="match status" value="1"/>
</dbReference>
<feature type="compositionally biased region" description="Polar residues" evidence="1">
    <location>
        <begin position="458"/>
        <end position="469"/>
    </location>
</feature>
<sequence>MQFTEYEDTIPQPRFFKDPIHDRIEMSPRLCSFLDTRQFQRLRNIKQLGTTYYVWIGASHNRLEHCIGVSHLARLLASHLKTSQPELHITDRDVECVAIAGLCHDLGHGPWSHVFDGMFIPKVSPGVAERDLWTHERGSEMMFDFLVAENGIEIDEEDKEFVKALIAGEHARTPSEKSFLFDIVANKRNGLDVDKFDYIARDSRMAGDGVNINISRILQSARVLENQICYDIKDINNIYEICATRFRLHKMLYNHKTAKAIEYMIIDVLLSANSYLRISDSVSKPEKYVFLTDSVLETIEASEVEELETARKLVRRIRTRDLYRRVDYKVIPYDLRTLARDAITPERIVEAVKQKFSSGAMDTQVDVGALTPDDVIVDFSTMHHGMKEKNPLDKVLFYSKRRPNECYAAQDGDYSFLRPSCYAEVMLQVFTKNPDYFGAVQAGYRQVVENLGPEALSPQASAPPSQEVRSASPVPTEAPTTPGPSNASPTVTPAASLANVASMSSKSFPNITTASSTTPGGSAAITSLKRNNPFTTVDPHYKHQSPAKQSAKPRSASAGSDAGGCGRRSTSGSIDLGNGTGSGNALLPSDSAGSAIKMHNLGEKRPRDHYGFMEEPGSPSPKRRKSASGGRG</sequence>
<feature type="region of interest" description="Disordered" evidence="1">
    <location>
        <begin position="455"/>
        <end position="492"/>
    </location>
</feature>
<evidence type="ECO:0000256" key="1">
    <source>
        <dbReference type="SAM" id="MobiDB-lite"/>
    </source>
</evidence>
<protein>
    <recommendedName>
        <fullName evidence="2">HD domain-containing protein</fullName>
    </recommendedName>
</protein>
<accession>A0ABR1J5Q2</accession>
<name>A0ABR1J5Q2_9AGAR</name>
<dbReference type="Gene3D" id="1.10.3210.10">
    <property type="entry name" value="Hypothetical protein af1432"/>
    <property type="match status" value="1"/>
</dbReference>
<dbReference type="PANTHER" id="PTHR11373:SF4">
    <property type="entry name" value="DEOXYNUCLEOSIDE TRIPHOSPHATE TRIPHOSPHOHYDROLASE SAMHD1"/>
    <property type="match status" value="1"/>
</dbReference>
<feature type="region of interest" description="Disordered" evidence="1">
    <location>
        <begin position="532"/>
        <end position="632"/>
    </location>
</feature>
<dbReference type="EMBL" id="JBANRG010000031">
    <property type="protein sequence ID" value="KAK7451308.1"/>
    <property type="molecule type" value="Genomic_DNA"/>
</dbReference>
<comment type="caution">
    <text evidence="3">The sequence shown here is derived from an EMBL/GenBank/DDBJ whole genome shotgun (WGS) entry which is preliminary data.</text>
</comment>
<dbReference type="InterPro" id="IPR006674">
    <property type="entry name" value="HD_domain"/>
</dbReference>
<feature type="domain" description="HD" evidence="2">
    <location>
        <begin position="62"/>
        <end position="199"/>
    </location>
</feature>
<feature type="compositionally biased region" description="Basic and acidic residues" evidence="1">
    <location>
        <begin position="600"/>
        <end position="612"/>
    </location>
</feature>
<dbReference type="PROSITE" id="PS51831">
    <property type="entry name" value="HD"/>
    <property type="match status" value="1"/>
</dbReference>
<proteinExistence type="predicted"/>
<dbReference type="InterPro" id="IPR003607">
    <property type="entry name" value="HD/PDEase_dom"/>
</dbReference>
<evidence type="ECO:0000313" key="4">
    <source>
        <dbReference type="Proteomes" id="UP001498398"/>
    </source>
</evidence>
<dbReference type="Proteomes" id="UP001498398">
    <property type="component" value="Unassembled WGS sequence"/>
</dbReference>